<evidence type="ECO:0000256" key="1">
    <source>
        <dbReference type="ARBA" id="ARBA00001946"/>
    </source>
</evidence>
<dbReference type="PANTHER" id="PTHR43200">
    <property type="entry name" value="PHOSPHATASE"/>
    <property type="match status" value="1"/>
</dbReference>
<dbReference type="OrthoDB" id="2403731at2759"/>
<dbReference type="PANTHER" id="PTHR43200:SF6">
    <property type="entry name" value="3'(2'),5'-BISPHOSPHATE NUCLEOTIDASE"/>
    <property type="match status" value="1"/>
</dbReference>
<dbReference type="Proteomes" id="UP000780801">
    <property type="component" value="Unassembled WGS sequence"/>
</dbReference>
<keyword evidence="5" id="KW-0460">Magnesium</keyword>
<sequence length="105" mass="11176">MSLTLSAERAVAINAVLAASKVCQRVFTKLVNGETITKKDKSPVTIADYSAQAVVNSVLGQSFPLDPIVGEEDSKDLRGDEGRAMREKVLELANTGLDAPLSEQS</sequence>
<keyword evidence="4" id="KW-0378">Hydrolase</keyword>
<evidence type="ECO:0000313" key="6">
    <source>
        <dbReference type="EMBL" id="KAF9577935.1"/>
    </source>
</evidence>
<organism evidence="6 7">
    <name type="scientific">Lunasporangiospora selenospora</name>
    <dbReference type="NCBI Taxonomy" id="979761"/>
    <lineage>
        <taxon>Eukaryota</taxon>
        <taxon>Fungi</taxon>
        <taxon>Fungi incertae sedis</taxon>
        <taxon>Mucoromycota</taxon>
        <taxon>Mortierellomycotina</taxon>
        <taxon>Mortierellomycetes</taxon>
        <taxon>Mortierellales</taxon>
        <taxon>Mortierellaceae</taxon>
        <taxon>Lunasporangiospora</taxon>
    </lineage>
</organism>
<dbReference type="GO" id="GO:0008441">
    <property type="term" value="F:3'(2'),5'-bisphosphate nucleotidase activity"/>
    <property type="evidence" value="ECO:0007669"/>
    <property type="project" value="TreeGrafter"/>
</dbReference>
<comment type="cofactor">
    <cofactor evidence="1">
        <name>Mg(2+)</name>
        <dbReference type="ChEBI" id="CHEBI:18420"/>
    </cofactor>
</comment>
<evidence type="ECO:0000256" key="3">
    <source>
        <dbReference type="ARBA" id="ARBA00022723"/>
    </source>
</evidence>
<dbReference type="SUPFAM" id="SSF56655">
    <property type="entry name" value="Carbohydrate phosphatase"/>
    <property type="match status" value="1"/>
</dbReference>
<dbReference type="Gene3D" id="3.30.540.10">
    <property type="entry name" value="Fructose-1,6-Bisphosphatase, subunit A, domain 1"/>
    <property type="match status" value="1"/>
</dbReference>
<evidence type="ECO:0000256" key="2">
    <source>
        <dbReference type="ARBA" id="ARBA00009759"/>
    </source>
</evidence>
<accession>A0A9P6FLQ5</accession>
<name>A0A9P6FLQ5_9FUNG</name>
<dbReference type="GO" id="GO:0046872">
    <property type="term" value="F:metal ion binding"/>
    <property type="evidence" value="ECO:0007669"/>
    <property type="project" value="UniProtKB-KW"/>
</dbReference>
<proteinExistence type="inferred from homology"/>
<feature type="non-terminal residue" evidence="6">
    <location>
        <position position="1"/>
    </location>
</feature>
<dbReference type="AlphaFoldDB" id="A0A9P6FLQ5"/>
<dbReference type="InterPro" id="IPR051090">
    <property type="entry name" value="Inositol_monoP_superfamily"/>
</dbReference>
<dbReference type="EMBL" id="JAABOA010004200">
    <property type="protein sequence ID" value="KAF9577935.1"/>
    <property type="molecule type" value="Genomic_DNA"/>
</dbReference>
<protein>
    <submittedName>
        <fullName evidence="6">Uncharacterized protein</fullName>
    </submittedName>
</protein>
<reference evidence="6" key="1">
    <citation type="journal article" date="2020" name="Fungal Divers.">
        <title>Resolving the Mortierellaceae phylogeny through synthesis of multi-gene phylogenetics and phylogenomics.</title>
        <authorList>
            <person name="Vandepol N."/>
            <person name="Liber J."/>
            <person name="Desiro A."/>
            <person name="Na H."/>
            <person name="Kennedy M."/>
            <person name="Barry K."/>
            <person name="Grigoriev I.V."/>
            <person name="Miller A.N."/>
            <person name="O'Donnell K."/>
            <person name="Stajich J.E."/>
            <person name="Bonito G."/>
        </authorList>
    </citation>
    <scope>NUCLEOTIDE SEQUENCE</scope>
    <source>
        <strain evidence="6">KOD1015</strain>
    </source>
</reference>
<evidence type="ECO:0000256" key="5">
    <source>
        <dbReference type="ARBA" id="ARBA00022842"/>
    </source>
</evidence>
<comment type="similarity">
    <text evidence="2">Belongs to the inositol monophosphatase superfamily.</text>
</comment>
<dbReference type="GO" id="GO:0000103">
    <property type="term" value="P:sulfate assimilation"/>
    <property type="evidence" value="ECO:0007669"/>
    <property type="project" value="TreeGrafter"/>
</dbReference>
<comment type="caution">
    <text evidence="6">The sequence shown here is derived from an EMBL/GenBank/DDBJ whole genome shotgun (WGS) entry which is preliminary data.</text>
</comment>
<evidence type="ECO:0000256" key="4">
    <source>
        <dbReference type="ARBA" id="ARBA00022801"/>
    </source>
</evidence>
<keyword evidence="3" id="KW-0479">Metal-binding</keyword>
<gene>
    <name evidence="6" type="ORF">BGW38_006558</name>
</gene>
<keyword evidence="7" id="KW-1185">Reference proteome</keyword>
<evidence type="ECO:0000313" key="7">
    <source>
        <dbReference type="Proteomes" id="UP000780801"/>
    </source>
</evidence>